<dbReference type="AlphaFoldDB" id="A0A078KGR1"/>
<protein>
    <submittedName>
        <fullName evidence="3">YIR protein</fullName>
    </submittedName>
</protein>
<evidence type="ECO:0000313" key="3">
    <source>
        <dbReference type="EMBL" id="VTZ75088.1"/>
    </source>
</evidence>
<dbReference type="VEuPathDB" id="PlasmoDB:PYYM_0032200"/>
<dbReference type="EMBL" id="LK023162">
    <property type="protein sequence ID" value="CDS44372.1"/>
    <property type="molecule type" value="Genomic_DNA"/>
</dbReference>
<dbReference type="VEuPathDB" id="PlasmoDB:Py17XNL_000600564"/>
<dbReference type="GeneID" id="3853764"/>
<dbReference type="NCBIfam" id="TIGR01590">
    <property type="entry name" value="yir-bir-cir_Pla"/>
    <property type="match status" value="1"/>
</dbReference>
<gene>
    <name evidence="3" type="ORF">PY17X_0600400</name>
    <name evidence="2" type="ORF">PYYM_0032200</name>
</gene>
<feature type="transmembrane region" description="Helical" evidence="1">
    <location>
        <begin position="255"/>
        <end position="280"/>
    </location>
</feature>
<evidence type="ECO:0000313" key="4">
    <source>
        <dbReference type="Proteomes" id="UP000072874"/>
    </source>
</evidence>
<dbReference type="VEuPathDB" id="PlasmoDB:PY17X_0600400"/>
<keyword evidence="1" id="KW-0812">Transmembrane</keyword>
<accession>A0A078KGR1</accession>
<dbReference type="Pfam" id="PF06022">
    <property type="entry name" value="Cir_Bir_Yir"/>
    <property type="match status" value="1"/>
</dbReference>
<dbReference type="KEGG" id="pyo:PY17X_0600400"/>
<organism evidence="3 4">
    <name type="scientific">Plasmodium yoelii</name>
    <dbReference type="NCBI Taxonomy" id="5861"/>
    <lineage>
        <taxon>Eukaryota</taxon>
        <taxon>Sar</taxon>
        <taxon>Alveolata</taxon>
        <taxon>Apicomplexa</taxon>
        <taxon>Aconoidasida</taxon>
        <taxon>Haemosporida</taxon>
        <taxon>Plasmodiidae</taxon>
        <taxon>Plasmodium</taxon>
        <taxon>Plasmodium (Vinckeia)</taxon>
    </lineage>
</organism>
<sequence>MNKEVCKSFMSVWEFFPDKLNKGEYEFKEHNFLNSYCGSDSCDTPFEKINGGCLYLFNQFFGRSDLFKSVANSNINIVDYILIWLSYMLNLKEQQRNDSNLPFFYNTTINNDRYQKTITDVKEYKNYKELIDKKKYFLDMNKKIISNFYEAFKLLCEMYAEFDDKTQYCAKCSKNAIQFVSKYKEMNQNSDITSNGSYNELLSTLSNDYNNFKEYCNSKGNKCKDYPDLLTIEKKQNFAQSSEDTPSSSSITTRLFTVLSIFGAIAFFLGISYKYSLFGFRKRFQKQKLKEKIKNIKKRINH</sequence>
<keyword evidence="1" id="KW-1133">Transmembrane helix</keyword>
<reference evidence="3 4" key="1">
    <citation type="journal article" date="2014" name="BMC Biol.">
        <title>A comprehensive evaluation of rodent malaria parasite genomes and gene expression.</title>
        <authorList>
            <person name="Otto T.D."/>
            <person name="Bohme U."/>
            <person name="Jackson A.P."/>
            <person name="Hunt M."/>
            <person name="Franke-Fayard B."/>
            <person name="Hoeijmakers W.A."/>
            <person name="Religa A.A."/>
            <person name="Robertson L."/>
            <person name="Sanders M."/>
            <person name="Ogun S.A."/>
            <person name="Cunningham D."/>
            <person name="Erhart A."/>
            <person name="Billker O."/>
            <person name="Khan S.M."/>
            <person name="Stunnenberg H.G."/>
            <person name="Langhorne J."/>
            <person name="Holder A.A."/>
            <person name="Waters A.P."/>
            <person name="Newbold C.I."/>
            <person name="Pain A."/>
            <person name="Berriman M."/>
            <person name="Janse C.J."/>
        </authorList>
    </citation>
    <scope>NUCLEOTIDE SEQUENCE [LARGE SCALE GENOMIC DNA]</scope>
    <source>
        <strain evidence="3 4">17X</strain>
        <strain evidence="2">YM</strain>
    </source>
</reference>
<proteinExistence type="predicted"/>
<evidence type="ECO:0000256" key="1">
    <source>
        <dbReference type="SAM" id="Phobius"/>
    </source>
</evidence>
<dbReference type="VEuPathDB" id="PlasmoDB:PY02664"/>
<dbReference type="EMBL" id="LM993660">
    <property type="protein sequence ID" value="VTZ75088.1"/>
    <property type="molecule type" value="Genomic_DNA"/>
</dbReference>
<reference evidence="2" key="2">
    <citation type="submission" date="2014-05" db="EMBL/GenBank/DDBJ databases">
        <authorList>
            <person name="Aslett A.Martin."/>
            <person name="De Silva Nishadi"/>
        </authorList>
    </citation>
    <scope>NUCLEOTIDE SEQUENCE</scope>
    <source>
        <strain evidence="2">YM</strain>
    </source>
</reference>
<dbReference type="InterPro" id="IPR006477">
    <property type="entry name" value="Yir_bir_cir"/>
</dbReference>
<reference evidence="3" key="3">
    <citation type="submission" date="2014-05" db="EMBL/GenBank/DDBJ databases">
        <authorList>
            <person name="Aslett M.A."/>
            <person name="De Silva N."/>
        </authorList>
    </citation>
    <scope>NUCLEOTIDE SEQUENCE</scope>
    <source>
        <strain evidence="3">17X</strain>
    </source>
</reference>
<evidence type="ECO:0000313" key="2">
    <source>
        <dbReference type="EMBL" id="CDS44372.1"/>
    </source>
</evidence>
<dbReference type="OMA" id="ITGVMEY"/>
<reference evidence="3" key="4">
    <citation type="submission" date="2019-05" db="EMBL/GenBank/DDBJ databases">
        <authorList>
            <consortium name="Pathogen Informatics"/>
        </authorList>
    </citation>
    <scope>NUCLEOTIDE SEQUENCE</scope>
    <source>
        <strain evidence="3">17X</strain>
    </source>
</reference>
<dbReference type="RefSeq" id="XP_034493425.1">
    <property type="nucleotide sequence ID" value="XM_034637451.1"/>
</dbReference>
<name>A0A078KGR1_PLAYE</name>
<keyword evidence="1" id="KW-0472">Membrane</keyword>
<dbReference type="Proteomes" id="UP000072874">
    <property type="component" value="Chromosome 6"/>
</dbReference>